<feature type="signal peptide" evidence="1">
    <location>
        <begin position="1"/>
        <end position="20"/>
    </location>
</feature>
<feature type="chain" id="PRO_5003106170" evidence="1">
    <location>
        <begin position="21"/>
        <end position="54"/>
    </location>
</feature>
<dbReference type="HOGENOM" id="CLU_3054257_0_0_1"/>
<gene>
    <name evidence="2" type="ordered locus">VIT_01s0010g02130</name>
</gene>
<dbReference type="PaxDb" id="29760-VIT_01s0010g02130.t01"/>
<dbReference type="AlphaFoldDB" id="D7TAJ2"/>
<protein>
    <submittedName>
        <fullName evidence="2">Uncharacterized protein</fullName>
    </submittedName>
</protein>
<accession>D7TAJ2</accession>
<dbReference type="EMBL" id="FN595754">
    <property type="protein sequence ID" value="CBI27515.3"/>
    <property type="molecule type" value="Genomic_DNA"/>
</dbReference>
<proteinExistence type="predicted"/>
<evidence type="ECO:0000313" key="3">
    <source>
        <dbReference type="Proteomes" id="UP000009183"/>
    </source>
</evidence>
<reference evidence="3" key="1">
    <citation type="journal article" date="2007" name="Nature">
        <title>The grapevine genome sequence suggests ancestral hexaploidization in major angiosperm phyla.</title>
        <authorList>
            <consortium name="The French-Italian Public Consortium for Grapevine Genome Characterization."/>
            <person name="Jaillon O."/>
            <person name="Aury J.-M."/>
            <person name="Noel B."/>
            <person name="Policriti A."/>
            <person name="Clepet C."/>
            <person name="Casagrande A."/>
            <person name="Choisne N."/>
            <person name="Aubourg S."/>
            <person name="Vitulo N."/>
            <person name="Jubin C."/>
            <person name="Vezzi A."/>
            <person name="Legeai F."/>
            <person name="Hugueney P."/>
            <person name="Dasilva C."/>
            <person name="Horner D."/>
            <person name="Mica E."/>
            <person name="Jublot D."/>
            <person name="Poulain J."/>
            <person name="Bruyere C."/>
            <person name="Billault A."/>
            <person name="Segurens B."/>
            <person name="Gouyvenoux M."/>
            <person name="Ugarte E."/>
            <person name="Cattonaro F."/>
            <person name="Anthouard V."/>
            <person name="Vico V."/>
            <person name="Del Fabbro C."/>
            <person name="Alaux M."/>
            <person name="Di Gaspero G."/>
            <person name="Dumas V."/>
            <person name="Felice N."/>
            <person name="Paillard S."/>
            <person name="Juman I."/>
            <person name="Moroldo M."/>
            <person name="Scalabrin S."/>
            <person name="Canaguier A."/>
            <person name="Le Clainche I."/>
            <person name="Malacrida G."/>
            <person name="Durand E."/>
            <person name="Pesole G."/>
            <person name="Laucou V."/>
            <person name="Chatelet P."/>
            <person name="Merdinoglu D."/>
            <person name="Delledonne M."/>
            <person name="Pezzotti M."/>
            <person name="Lecharny A."/>
            <person name="Scarpelli C."/>
            <person name="Artiguenave F."/>
            <person name="Pe M.E."/>
            <person name="Valle G."/>
            <person name="Morgante M."/>
            <person name="Caboche M."/>
            <person name="Adam-Blondon A.-F."/>
            <person name="Weissenbach J."/>
            <person name="Quetier F."/>
            <person name="Wincker P."/>
        </authorList>
    </citation>
    <scope>NUCLEOTIDE SEQUENCE [LARGE SCALE GENOMIC DNA]</scope>
    <source>
        <strain evidence="3">cv. Pinot noir / PN40024</strain>
    </source>
</reference>
<keyword evidence="1" id="KW-0732">Signal</keyword>
<evidence type="ECO:0000313" key="2">
    <source>
        <dbReference type="EMBL" id="CBI27515.3"/>
    </source>
</evidence>
<name>D7TAJ2_VITVI</name>
<sequence>MFLRTRNNFSFLFLVRHILALPKQESEGWRHTSIFQITVQCGNKARKLDYRFLK</sequence>
<keyword evidence="3" id="KW-1185">Reference proteome</keyword>
<evidence type="ECO:0000256" key="1">
    <source>
        <dbReference type="SAM" id="SignalP"/>
    </source>
</evidence>
<organism evidence="2 3">
    <name type="scientific">Vitis vinifera</name>
    <name type="common">Grape</name>
    <dbReference type="NCBI Taxonomy" id="29760"/>
    <lineage>
        <taxon>Eukaryota</taxon>
        <taxon>Viridiplantae</taxon>
        <taxon>Streptophyta</taxon>
        <taxon>Embryophyta</taxon>
        <taxon>Tracheophyta</taxon>
        <taxon>Spermatophyta</taxon>
        <taxon>Magnoliopsida</taxon>
        <taxon>eudicotyledons</taxon>
        <taxon>Gunneridae</taxon>
        <taxon>Pentapetalae</taxon>
        <taxon>rosids</taxon>
        <taxon>Vitales</taxon>
        <taxon>Vitaceae</taxon>
        <taxon>Viteae</taxon>
        <taxon>Vitis</taxon>
    </lineage>
</organism>
<dbReference type="InParanoid" id="D7TAJ2"/>
<dbReference type="Proteomes" id="UP000009183">
    <property type="component" value="Chromosome 1"/>
</dbReference>